<dbReference type="Proteomes" id="UP000291343">
    <property type="component" value="Unassembled WGS sequence"/>
</dbReference>
<reference evidence="2 3" key="1">
    <citation type="journal article" date="2017" name="Gigascience">
        <title>Genome sequence of the small brown planthopper, Laodelphax striatellus.</title>
        <authorList>
            <person name="Zhu J."/>
            <person name="Jiang F."/>
            <person name="Wang X."/>
            <person name="Yang P."/>
            <person name="Bao Y."/>
            <person name="Zhao W."/>
            <person name="Wang W."/>
            <person name="Lu H."/>
            <person name="Wang Q."/>
            <person name="Cui N."/>
            <person name="Li J."/>
            <person name="Chen X."/>
            <person name="Luo L."/>
            <person name="Yu J."/>
            <person name="Kang L."/>
            <person name="Cui F."/>
        </authorList>
    </citation>
    <scope>NUCLEOTIDE SEQUENCE [LARGE SCALE GENOMIC DNA]</scope>
    <source>
        <strain evidence="2">Lst14</strain>
    </source>
</reference>
<dbReference type="Pfam" id="PF07258">
    <property type="entry name" value="COMM_domain"/>
    <property type="match status" value="1"/>
</dbReference>
<dbReference type="InterPro" id="IPR017920">
    <property type="entry name" value="COMM"/>
</dbReference>
<dbReference type="PROSITE" id="PS51269">
    <property type="entry name" value="COMM"/>
    <property type="match status" value="1"/>
</dbReference>
<proteinExistence type="predicted"/>
<comment type="caution">
    <text evidence="2">The sequence shown here is derived from an EMBL/GenBank/DDBJ whole genome shotgun (WGS) entry which is preliminary data.</text>
</comment>
<dbReference type="SMR" id="A0A482WMC9"/>
<dbReference type="AlphaFoldDB" id="A0A482WMC9"/>
<evidence type="ECO:0000259" key="1">
    <source>
        <dbReference type="PROSITE" id="PS51269"/>
    </source>
</evidence>
<keyword evidence="3" id="KW-1185">Reference proteome</keyword>
<gene>
    <name evidence="2" type="ORF">LSTR_LSTR010764</name>
</gene>
<evidence type="ECO:0000313" key="2">
    <source>
        <dbReference type="EMBL" id="RZF34715.1"/>
    </source>
</evidence>
<dbReference type="EMBL" id="QKKF02030551">
    <property type="protein sequence ID" value="RZF34715.1"/>
    <property type="molecule type" value="Genomic_DNA"/>
</dbReference>
<evidence type="ECO:0000313" key="3">
    <source>
        <dbReference type="Proteomes" id="UP000291343"/>
    </source>
</evidence>
<protein>
    <recommendedName>
        <fullName evidence="1">COMM domain-containing protein</fullName>
    </recommendedName>
</protein>
<name>A0A482WMC9_LAOST</name>
<organism evidence="2 3">
    <name type="scientific">Laodelphax striatellus</name>
    <name type="common">Small brown planthopper</name>
    <name type="synonym">Delphax striatella</name>
    <dbReference type="NCBI Taxonomy" id="195883"/>
    <lineage>
        <taxon>Eukaryota</taxon>
        <taxon>Metazoa</taxon>
        <taxon>Ecdysozoa</taxon>
        <taxon>Arthropoda</taxon>
        <taxon>Hexapoda</taxon>
        <taxon>Insecta</taxon>
        <taxon>Pterygota</taxon>
        <taxon>Neoptera</taxon>
        <taxon>Paraneoptera</taxon>
        <taxon>Hemiptera</taxon>
        <taxon>Auchenorrhyncha</taxon>
        <taxon>Fulgoroidea</taxon>
        <taxon>Delphacidae</taxon>
        <taxon>Criomorphinae</taxon>
        <taxon>Laodelphax</taxon>
    </lineage>
</organism>
<feature type="domain" description="COMM" evidence="1">
    <location>
        <begin position="9"/>
        <end position="76"/>
    </location>
</feature>
<sequence length="82" mass="9095">MESRVCPMKLNDFSCQIKKSDSTGNDNQQKPVCDMTFKLEKTSGSIKTTQVQMELSKMDVLLDGLHKIKQQLSSVAASTANQ</sequence>
<dbReference type="InParanoid" id="A0A482WMC9"/>
<dbReference type="OrthoDB" id="64318at2759"/>
<accession>A0A482WMC9</accession>